<name>A0A0C4DVL0_MAGP6</name>
<gene>
    <name evidence="10" type="ORF">MAPG_04017</name>
</gene>
<evidence type="ECO:0000256" key="2">
    <source>
        <dbReference type="ARBA" id="ARBA00022692"/>
    </source>
</evidence>
<dbReference type="PANTHER" id="PTHR33365:SF13">
    <property type="entry name" value="TAT PATHWAY SIGNAL SEQUENCE"/>
    <property type="match status" value="1"/>
</dbReference>
<evidence type="ECO:0000256" key="8">
    <source>
        <dbReference type="SAM" id="MobiDB-lite"/>
    </source>
</evidence>
<comment type="subcellular location">
    <subcellularLocation>
        <location evidence="1">Membrane</location>
        <topology evidence="1">Single-pass membrane protein</topology>
    </subcellularLocation>
</comment>
<keyword evidence="5 9" id="KW-0472">Membrane</keyword>
<feature type="region of interest" description="Disordered" evidence="8">
    <location>
        <begin position="269"/>
        <end position="288"/>
    </location>
</feature>
<dbReference type="InterPro" id="IPR021765">
    <property type="entry name" value="UstYa-like"/>
</dbReference>
<evidence type="ECO:0000256" key="4">
    <source>
        <dbReference type="ARBA" id="ARBA00023026"/>
    </source>
</evidence>
<dbReference type="PANTHER" id="PTHR33365">
    <property type="entry name" value="YALI0B05434P"/>
    <property type="match status" value="1"/>
</dbReference>
<reference evidence="10" key="1">
    <citation type="submission" date="2010-05" db="EMBL/GenBank/DDBJ databases">
        <title>The Genome Sequence of Magnaporthe poae strain ATCC 64411.</title>
        <authorList>
            <consortium name="The Broad Institute Genome Sequencing Platform"/>
            <consortium name="Broad Institute Genome Sequencing Center for Infectious Disease"/>
            <person name="Ma L.-J."/>
            <person name="Dead R."/>
            <person name="Young S."/>
            <person name="Zeng Q."/>
            <person name="Koehrsen M."/>
            <person name="Alvarado L."/>
            <person name="Berlin A."/>
            <person name="Chapman S.B."/>
            <person name="Chen Z."/>
            <person name="Freedman E."/>
            <person name="Gellesch M."/>
            <person name="Goldberg J."/>
            <person name="Griggs A."/>
            <person name="Gujja S."/>
            <person name="Heilman E.R."/>
            <person name="Heiman D."/>
            <person name="Hepburn T."/>
            <person name="Howarth C."/>
            <person name="Jen D."/>
            <person name="Larson L."/>
            <person name="Mehta T."/>
            <person name="Neiman D."/>
            <person name="Pearson M."/>
            <person name="Roberts A."/>
            <person name="Saif S."/>
            <person name="Shea T."/>
            <person name="Shenoy N."/>
            <person name="Sisk P."/>
            <person name="Stolte C."/>
            <person name="Sykes S."/>
            <person name="Walk T."/>
            <person name="White J."/>
            <person name="Yandava C."/>
            <person name="Haas B."/>
            <person name="Nusbaum C."/>
            <person name="Birren B."/>
        </authorList>
    </citation>
    <scope>NUCLEOTIDE SEQUENCE</scope>
    <source>
        <strain evidence="10">ATCC 64411</strain>
    </source>
</reference>
<evidence type="ECO:0000256" key="6">
    <source>
        <dbReference type="ARBA" id="ARBA00023180"/>
    </source>
</evidence>
<feature type="transmembrane region" description="Helical" evidence="9">
    <location>
        <begin position="42"/>
        <end position="65"/>
    </location>
</feature>
<dbReference type="Pfam" id="PF11807">
    <property type="entry name" value="UstYa"/>
    <property type="match status" value="1"/>
</dbReference>
<comment type="similarity">
    <text evidence="7">Belongs to the ustYa family.</text>
</comment>
<dbReference type="eggNOG" id="ENOG502SI30">
    <property type="taxonomic scope" value="Eukaryota"/>
</dbReference>
<proteinExistence type="inferred from homology"/>
<accession>A0A0C4DVL0</accession>
<reference evidence="11" key="4">
    <citation type="journal article" date="2015" name="G3 (Bethesda)">
        <title>Genome sequences of three phytopathogenic species of the Magnaporthaceae family of fungi.</title>
        <authorList>
            <person name="Okagaki L.H."/>
            <person name="Nunes C.C."/>
            <person name="Sailsbery J."/>
            <person name="Clay B."/>
            <person name="Brown D."/>
            <person name="John T."/>
            <person name="Oh Y."/>
            <person name="Young N."/>
            <person name="Fitzgerald M."/>
            <person name="Haas B.J."/>
            <person name="Zeng Q."/>
            <person name="Young S."/>
            <person name="Adiconis X."/>
            <person name="Fan L."/>
            <person name="Levin J.Z."/>
            <person name="Mitchell T.K."/>
            <person name="Okubara P.A."/>
            <person name="Farman M.L."/>
            <person name="Kohn L.M."/>
            <person name="Birren B."/>
            <person name="Ma L.-J."/>
            <person name="Dean R.A."/>
        </authorList>
    </citation>
    <scope>NUCLEOTIDE SEQUENCE</scope>
    <source>
        <strain evidence="11">ATCC 64411 / 73-15</strain>
    </source>
</reference>
<evidence type="ECO:0000256" key="1">
    <source>
        <dbReference type="ARBA" id="ARBA00004167"/>
    </source>
</evidence>
<reference evidence="10" key="3">
    <citation type="submission" date="2011-03" db="EMBL/GenBank/DDBJ databases">
        <title>Annotation of Magnaporthe poae ATCC 64411.</title>
        <authorList>
            <person name="Ma L.-J."/>
            <person name="Dead R."/>
            <person name="Young S.K."/>
            <person name="Zeng Q."/>
            <person name="Gargeya S."/>
            <person name="Fitzgerald M."/>
            <person name="Haas B."/>
            <person name="Abouelleil A."/>
            <person name="Alvarado L."/>
            <person name="Arachchi H.M."/>
            <person name="Berlin A."/>
            <person name="Brown A."/>
            <person name="Chapman S.B."/>
            <person name="Chen Z."/>
            <person name="Dunbar C."/>
            <person name="Freedman E."/>
            <person name="Gearin G."/>
            <person name="Gellesch M."/>
            <person name="Goldberg J."/>
            <person name="Griggs A."/>
            <person name="Gujja S."/>
            <person name="Heiman D."/>
            <person name="Howarth C."/>
            <person name="Larson L."/>
            <person name="Lui A."/>
            <person name="MacDonald P.J.P."/>
            <person name="Mehta T."/>
            <person name="Montmayeur A."/>
            <person name="Murphy C."/>
            <person name="Neiman D."/>
            <person name="Pearson M."/>
            <person name="Priest M."/>
            <person name="Roberts A."/>
            <person name="Saif S."/>
            <person name="Shea T."/>
            <person name="Shenoy N."/>
            <person name="Sisk P."/>
            <person name="Stolte C."/>
            <person name="Sykes S."/>
            <person name="Yandava C."/>
            <person name="Wortman J."/>
            <person name="Nusbaum C."/>
            <person name="Birren B."/>
        </authorList>
    </citation>
    <scope>NUCLEOTIDE SEQUENCE</scope>
    <source>
        <strain evidence="10">ATCC 64411</strain>
    </source>
</reference>
<evidence type="ECO:0000256" key="5">
    <source>
        <dbReference type="ARBA" id="ARBA00023136"/>
    </source>
</evidence>
<keyword evidence="6" id="KW-0325">Glycoprotein</keyword>
<keyword evidence="3 9" id="KW-1133">Transmembrane helix</keyword>
<keyword evidence="4" id="KW-0843">Virulence</keyword>
<evidence type="ECO:0000313" key="11">
    <source>
        <dbReference type="EnsemblFungi" id="MAPG_04017T0"/>
    </source>
</evidence>
<dbReference type="EMBL" id="ADBL01000946">
    <property type="status" value="NOT_ANNOTATED_CDS"/>
    <property type="molecule type" value="Genomic_DNA"/>
</dbReference>
<dbReference type="Proteomes" id="UP000011715">
    <property type="component" value="Unassembled WGS sequence"/>
</dbReference>
<organism evidence="11 12">
    <name type="scientific">Magnaporthiopsis poae (strain ATCC 64411 / 73-15)</name>
    <name type="common">Kentucky bluegrass fungus</name>
    <name type="synonym">Magnaporthe poae</name>
    <dbReference type="NCBI Taxonomy" id="644358"/>
    <lineage>
        <taxon>Eukaryota</taxon>
        <taxon>Fungi</taxon>
        <taxon>Dikarya</taxon>
        <taxon>Ascomycota</taxon>
        <taxon>Pezizomycotina</taxon>
        <taxon>Sordariomycetes</taxon>
        <taxon>Sordariomycetidae</taxon>
        <taxon>Magnaporthales</taxon>
        <taxon>Magnaporthaceae</taxon>
        <taxon>Magnaporthiopsis</taxon>
    </lineage>
</organism>
<dbReference type="STRING" id="644358.A0A0C4DVL0"/>
<evidence type="ECO:0000256" key="3">
    <source>
        <dbReference type="ARBA" id="ARBA00022989"/>
    </source>
</evidence>
<dbReference type="GO" id="GO:0016020">
    <property type="term" value="C:membrane"/>
    <property type="evidence" value="ECO:0007669"/>
    <property type="project" value="UniProtKB-SubCell"/>
</dbReference>
<dbReference type="VEuPathDB" id="FungiDB:MAPG_04017"/>
<evidence type="ECO:0000256" key="9">
    <source>
        <dbReference type="SAM" id="Phobius"/>
    </source>
</evidence>
<sequence length="288" mass="32136">MSVTAHKNAEYSPLAATDCQSEPHDDIKLARGSILAGCKPRLPIVGIATFFVLSNLVCCLFGTYIGRFAQPVVDLDRKCSFHTSEYSPILSEVGVKYADISFNGSFMRQNIYRRPASPEVDAAWEALGADYRPGIVSNQQGTAAGLGSHHVQRSDKFGGGFFVNVEGLHHLHCLNLVRKGLYYNVQYYKDLGTHAFLNDEHILQLHISHCLDTVRQALMCNVDTGLLGQVWYNPKNVTPFPDFNTKHKCKNFDAIREWAKGIQAPPQNELPRGYLKMPDPHHILPTTP</sequence>
<dbReference type="OrthoDB" id="3687641at2759"/>
<dbReference type="AlphaFoldDB" id="A0A0C4DVL0"/>
<evidence type="ECO:0000313" key="12">
    <source>
        <dbReference type="Proteomes" id="UP000011715"/>
    </source>
</evidence>
<keyword evidence="2 9" id="KW-0812">Transmembrane</keyword>
<dbReference type="EnsemblFungi" id="MAPG_04017T0">
    <property type="protein sequence ID" value="MAPG_04017T0"/>
    <property type="gene ID" value="MAPG_04017"/>
</dbReference>
<dbReference type="EMBL" id="GL876968">
    <property type="protein sequence ID" value="KLU84983.1"/>
    <property type="molecule type" value="Genomic_DNA"/>
</dbReference>
<keyword evidence="12" id="KW-1185">Reference proteome</keyword>
<evidence type="ECO:0000313" key="10">
    <source>
        <dbReference type="EMBL" id="KLU84983.1"/>
    </source>
</evidence>
<evidence type="ECO:0008006" key="13">
    <source>
        <dbReference type="Google" id="ProtNLM"/>
    </source>
</evidence>
<protein>
    <recommendedName>
        <fullName evidence="13">Tat pathway signal sequence</fullName>
    </recommendedName>
</protein>
<evidence type="ECO:0000256" key="7">
    <source>
        <dbReference type="ARBA" id="ARBA00035112"/>
    </source>
</evidence>
<dbReference type="OMA" id="NVEVFHH"/>
<dbReference type="GO" id="GO:0043386">
    <property type="term" value="P:mycotoxin biosynthetic process"/>
    <property type="evidence" value="ECO:0007669"/>
    <property type="project" value="InterPro"/>
</dbReference>
<reference evidence="11" key="5">
    <citation type="submission" date="2015-06" db="UniProtKB">
        <authorList>
            <consortium name="EnsemblFungi"/>
        </authorList>
    </citation>
    <scope>IDENTIFICATION</scope>
    <source>
        <strain evidence="11">ATCC 64411</strain>
    </source>
</reference>
<reference evidence="12" key="2">
    <citation type="submission" date="2010-05" db="EMBL/GenBank/DDBJ databases">
        <title>The genome sequence of Magnaporthe poae strain ATCC 64411.</title>
        <authorList>
            <person name="Ma L.-J."/>
            <person name="Dead R."/>
            <person name="Young S."/>
            <person name="Zeng Q."/>
            <person name="Koehrsen M."/>
            <person name="Alvarado L."/>
            <person name="Berlin A."/>
            <person name="Chapman S.B."/>
            <person name="Chen Z."/>
            <person name="Freedman E."/>
            <person name="Gellesch M."/>
            <person name="Goldberg J."/>
            <person name="Griggs A."/>
            <person name="Gujja S."/>
            <person name="Heilman E.R."/>
            <person name="Heiman D."/>
            <person name="Hepburn T."/>
            <person name="Howarth C."/>
            <person name="Jen D."/>
            <person name="Larson L."/>
            <person name="Mehta T."/>
            <person name="Neiman D."/>
            <person name="Pearson M."/>
            <person name="Roberts A."/>
            <person name="Saif S."/>
            <person name="Shea T."/>
            <person name="Shenoy N."/>
            <person name="Sisk P."/>
            <person name="Stolte C."/>
            <person name="Sykes S."/>
            <person name="Walk T."/>
            <person name="White J."/>
            <person name="Yandava C."/>
            <person name="Haas B."/>
            <person name="Nusbaum C."/>
            <person name="Birren B."/>
        </authorList>
    </citation>
    <scope>NUCLEOTIDE SEQUENCE [LARGE SCALE GENOMIC DNA]</scope>
    <source>
        <strain evidence="12">ATCC 64411 / 73-15</strain>
    </source>
</reference>